<keyword evidence="2" id="KW-1185">Reference proteome</keyword>
<sequence length="79" mass="8883">PGVTIMAEILTVEIPQDITQIGGLFTKVDDLKRVLSLSEQELVPVYRESTVDMNESPMLFMEAVNPKKRKQPHPSFSLV</sequence>
<dbReference type="EMBL" id="JABAYA010000497">
    <property type="protein sequence ID" value="KAF7720601.1"/>
    <property type="molecule type" value="Genomic_DNA"/>
</dbReference>
<comment type="caution">
    <text evidence="1">The sequence shown here is derived from an EMBL/GenBank/DDBJ whole genome shotgun (WGS) entry which is preliminary data.</text>
</comment>
<evidence type="ECO:0000313" key="2">
    <source>
        <dbReference type="Proteomes" id="UP000605846"/>
    </source>
</evidence>
<evidence type="ECO:0000313" key="1">
    <source>
        <dbReference type="EMBL" id="KAF7720601.1"/>
    </source>
</evidence>
<feature type="non-terminal residue" evidence="1">
    <location>
        <position position="1"/>
    </location>
</feature>
<dbReference type="Proteomes" id="UP000605846">
    <property type="component" value="Unassembled WGS sequence"/>
</dbReference>
<protein>
    <submittedName>
        <fullName evidence="1">Uncharacterized protein</fullName>
    </submittedName>
</protein>
<name>A0A8H7EKW4_9FUNG</name>
<proteinExistence type="predicted"/>
<gene>
    <name evidence="1" type="ORF">EC973_007056</name>
</gene>
<organism evidence="1 2">
    <name type="scientific">Apophysomyces ossiformis</name>
    <dbReference type="NCBI Taxonomy" id="679940"/>
    <lineage>
        <taxon>Eukaryota</taxon>
        <taxon>Fungi</taxon>
        <taxon>Fungi incertae sedis</taxon>
        <taxon>Mucoromycota</taxon>
        <taxon>Mucoromycotina</taxon>
        <taxon>Mucoromycetes</taxon>
        <taxon>Mucorales</taxon>
        <taxon>Mucorineae</taxon>
        <taxon>Mucoraceae</taxon>
        <taxon>Apophysomyces</taxon>
    </lineage>
</organism>
<reference evidence="1" key="1">
    <citation type="submission" date="2020-01" db="EMBL/GenBank/DDBJ databases">
        <title>Genome Sequencing of Three Apophysomyces-Like Fungal Strains Confirms a Novel Fungal Genus in the Mucoromycota with divergent Burkholderia-like Endosymbiotic Bacteria.</title>
        <authorList>
            <person name="Stajich J.E."/>
            <person name="Macias A.M."/>
            <person name="Carter-House D."/>
            <person name="Lovett B."/>
            <person name="Kasson L.R."/>
            <person name="Berry K."/>
            <person name="Grigoriev I."/>
            <person name="Chang Y."/>
            <person name="Spatafora J."/>
            <person name="Kasson M.T."/>
        </authorList>
    </citation>
    <scope>NUCLEOTIDE SEQUENCE</scope>
    <source>
        <strain evidence="1">NRRL A-21654</strain>
    </source>
</reference>
<dbReference type="OrthoDB" id="2266852at2759"/>
<accession>A0A8H7EKW4</accession>
<dbReference type="AlphaFoldDB" id="A0A8H7EKW4"/>